<dbReference type="AlphaFoldDB" id="A0A4R1K9N6"/>
<dbReference type="InterPro" id="IPR006597">
    <property type="entry name" value="Sel1-like"/>
</dbReference>
<organism evidence="2 3">
    <name type="scientific">Celerinatantimonas diazotrophica</name>
    <dbReference type="NCBI Taxonomy" id="412034"/>
    <lineage>
        <taxon>Bacteria</taxon>
        <taxon>Pseudomonadati</taxon>
        <taxon>Pseudomonadota</taxon>
        <taxon>Gammaproteobacteria</taxon>
        <taxon>Celerinatantimonadaceae</taxon>
        <taxon>Celerinatantimonas</taxon>
    </lineage>
</organism>
<dbReference type="InterPro" id="IPR011990">
    <property type="entry name" value="TPR-like_helical_dom_sf"/>
</dbReference>
<gene>
    <name evidence="2" type="ORF">EV690_0545</name>
</gene>
<sequence length="330" mass="37895">MKLIIVGILLLASAIVIASTQTYQLYYIRELHSLGSNLLFVPLVCFVVIIYVIHDFVQISKGPNLVDNPHARHNEDHLLAAWSNQPATDSHYHQQGIWRQYLLGLLSFDIGFTVLGRKWRTRRWLEKKARSIPSPYACWAARCWLTQKSEPNFAKALEQLSLSVTREDPAAYGLLGFIYSCPDSPCYDCETAIRYFIHGANNQDWFSRLNLAYCYEHGIGIKEDSQKAQQFYQQVAEQNGQVAAAMRLSLIQQQDPNQLENAYYWAYITMVESERNDMVVAYRAALMNKLLPEQVVNLEEHAKPLLRLLALKRSNHIGSTSWQISQSLNR</sequence>
<dbReference type="OrthoDB" id="9792653at2"/>
<evidence type="ECO:0000313" key="2">
    <source>
        <dbReference type="EMBL" id="TCK61102.1"/>
    </source>
</evidence>
<reference evidence="2 3" key="1">
    <citation type="submission" date="2019-03" db="EMBL/GenBank/DDBJ databases">
        <title>Genomic Encyclopedia of Type Strains, Phase IV (KMG-IV): sequencing the most valuable type-strain genomes for metagenomic binning, comparative biology and taxonomic classification.</title>
        <authorList>
            <person name="Goeker M."/>
        </authorList>
    </citation>
    <scope>NUCLEOTIDE SEQUENCE [LARGE SCALE GENOMIC DNA]</scope>
    <source>
        <strain evidence="2 3">DSM 18577</strain>
    </source>
</reference>
<keyword evidence="1" id="KW-1133">Transmembrane helix</keyword>
<evidence type="ECO:0000313" key="3">
    <source>
        <dbReference type="Proteomes" id="UP000295565"/>
    </source>
</evidence>
<dbReference type="SUPFAM" id="SSF81901">
    <property type="entry name" value="HCP-like"/>
    <property type="match status" value="1"/>
</dbReference>
<dbReference type="PANTHER" id="PTHR45011">
    <property type="entry name" value="DAP3-BINDING CELL DEATH ENHANCER 1"/>
    <property type="match status" value="1"/>
</dbReference>
<keyword evidence="3" id="KW-1185">Reference proteome</keyword>
<dbReference type="InterPro" id="IPR052748">
    <property type="entry name" value="ISR_Activator"/>
</dbReference>
<dbReference type="EMBL" id="SMGD01000006">
    <property type="protein sequence ID" value="TCK61102.1"/>
    <property type="molecule type" value="Genomic_DNA"/>
</dbReference>
<keyword evidence="1" id="KW-0472">Membrane</keyword>
<dbReference type="Proteomes" id="UP000295565">
    <property type="component" value="Unassembled WGS sequence"/>
</dbReference>
<feature type="transmembrane region" description="Helical" evidence="1">
    <location>
        <begin position="34"/>
        <end position="53"/>
    </location>
</feature>
<evidence type="ECO:0008006" key="4">
    <source>
        <dbReference type="Google" id="ProtNLM"/>
    </source>
</evidence>
<comment type="caution">
    <text evidence="2">The sequence shown here is derived from an EMBL/GenBank/DDBJ whole genome shotgun (WGS) entry which is preliminary data.</text>
</comment>
<dbReference type="RefSeq" id="WP_131911400.1">
    <property type="nucleotide sequence ID" value="NZ_OU594967.1"/>
</dbReference>
<proteinExistence type="predicted"/>
<accession>A0A4R1K9N6</accession>
<name>A0A4R1K9N6_9GAMM</name>
<protein>
    <recommendedName>
        <fullName evidence="4">Sel1 repeat-containing protein</fullName>
    </recommendedName>
</protein>
<dbReference type="Gene3D" id="1.25.40.10">
    <property type="entry name" value="Tetratricopeptide repeat domain"/>
    <property type="match status" value="1"/>
</dbReference>
<dbReference type="SMART" id="SM00671">
    <property type="entry name" value="SEL1"/>
    <property type="match status" value="2"/>
</dbReference>
<keyword evidence="1" id="KW-0812">Transmembrane</keyword>
<evidence type="ECO:0000256" key="1">
    <source>
        <dbReference type="SAM" id="Phobius"/>
    </source>
</evidence>
<dbReference type="PANTHER" id="PTHR45011:SF1">
    <property type="entry name" value="DAP3-BINDING CELL DEATH ENHANCER 1"/>
    <property type="match status" value="1"/>
</dbReference>